<protein>
    <submittedName>
        <fullName evidence="2">PepSY-associated TM helix domain-containing protein</fullName>
    </submittedName>
</protein>
<sequence>MARTLWPRSSSVRVARSLAAHSILGLALGGLIYILAVTGTLSVFNREFQRWEQPAAPEMAVISPEAAEKAATAVYESEDPQTTHLYINFPRPDLPRTVITTDTQAFFATAEGDIAGREHFPWTQFLLDLHYYLHLPHILGLTVVGALGAFLVALSISGLLAHPRIFRDAFTFRRNSGRTGLADLHNRLSVWTAPFHISNALTGAILGLASVLAFAIAAASFGGDATKVFSPVFGEDPPLNESPAGLAEIAAPIAHMHAEYPDLKPTFFILHDPGTAGQHVSVIAEHPNRLIFGDYYNFDADGVYLGNTGLSDGTAGQQVAGSVYNVHFGNWGGLPIKIAYFLFGLSLCTIIASGLNIYFVRRRAQGRPAPRLEAGWAGIVWGTPATLALTLLASVSGIAEGPALVAFFWLPLVAIVTACLFMADAARCTRSLRLAGAALLAAGILLHTGLYAGSLDQANLIPFSVCGLMIAALLAASALRSGPRQQSMRETPAE</sequence>
<feature type="transmembrane region" description="Helical" evidence="1">
    <location>
        <begin position="197"/>
        <end position="221"/>
    </location>
</feature>
<dbReference type="PATRIC" id="fig|1280952.3.peg.3496"/>
<proteinExistence type="predicted"/>
<feature type="transmembrane region" description="Helical" evidence="1">
    <location>
        <begin position="21"/>
        <end position="44"/>
    </location>
</feature>
<gene>
    <name evidence="2" type="ORF">HJA_17485</name>
</gene>
<dbReference type="PANTHER" id="PTHR34219:SF3">
    <property type="entry name" value="BLL7967 PROTEIN"/>
    <property type="match status" value="1"/>
</dbReference>
<organism evidence="2 3">
    <name type="scientific">Hyphomonas jannaschiana VP2</name>
    <dbReference type="NCBI Taxonomy" id="1280952"/>
    <lineage>
        <taxon>Bacteria</taxon>
        <taxon>Pseudomonadati</taxon>
        <taxon>Pseudomonadota</taxon>
        <taxon>Alphaproteobacteria</taxon>
        <taxon>Hyphomonadales</taxon>
        <taxon>Hyphomonadaceae</taxon>
        <taxon>Hyphomonas</taxon>
    </lineage>
</organism>
<dbReference type="OrthoDB" id="9776609at2"/>
<feature type="transmembrane region" description="Helical" evidence="1">
    <location>
        <begin position="434"/>
        <end position="454"/>
    </location>
</feature>
<dbReference type="PANTHER" id="PTHR34219">
    <property type="entry name" value="IRON-REGULATED INNER MEMBRANE PROTEIN-RELATED"/>
    <property type="match status" value="1"/>
</dbReference>
<dbReference type="RefSeq" id="WP_035585025.1">
    <property type="nucleotide sequence ID" value="NZ_ARYJ01000023.1"/>
</dbReference>
<keyword evidence="1" id="KW-0812">Transmembrane</keyword>
<dbReference type="Pfam" id="PF03929">
    <property type="entry name" value="PepSY_TM"/>
    <property type="match status" value="1"/>
</dbReference>
<dbReference type="Proteomes" id="UP000024816">
    <property type="component" value="Unassembled WGS sequence"/>
</dbReference>
<name>A0A059F686_9PROT</name>
<feature type="transmembrane region" description="Helical" evidence="1">
    <location>
        <begin position="338"/>
        <end position="360"/>
    </location>
</feature>
<keyword evidence="1" id="KW-1133">Transmembrane helix</keyword>
<evidence type="ECO:0000313" key="2">
    <source>
        <dbReference type="EMBL" id="KCZ82812.1"/>
    </source>
</evidence>
<dbReference type="STRING" id="1280952.HJA_17485"/>
<evidence type="ECO:0000256" key="1">
    <source>
        <dbReference type="SAM" id="Phobius"/>
    </source>
</evidence>
<accession>A0A059F686</accession>
<dbReference type="AlphaFoldDB" id="A0A059F686"/>
<dbReference type="eggNOG" id="COG3182">
    <property type="taxonomic scope" value="Bacteria"/>
</dbReference>
<keyword evidence="3" id="KW-1185">Reference proteome</keyword>
<feature type="transmembrane region" description="Helical" evidence="1">
    <location>
        <begin position="460"/>
        <end position="479"/>
    </location>
</feature>
<feature type="transmembrane region" description="Helical" evidence="1">
    <location>
        <begin position="372"/>
        <end position="395"/>
    </location>
</feature>
<keyword evidence="1" id="KW-0472">Membrane</keyword>
<dbReference type="EMBL" id="ARYJ01000023">
    <property type="protein sequence ID" value="KCZ82812.1"/>
    <property type="molecule type" value="Genomic_DNA"/>
</dbReference>
<reference evidence="2 3" key="1">
    <citation type="journal article" date="2014" name="Antonie Van Leeuwenhoek">
        <title>Hyphomonas beringensis sp. nov. and Hyphomonas chukchiensis sp. nov., isolated from surface seawater of the Bering Sea and Chukchi Sea.</title>
        <authorList>
            <person name="Li C."/>
            <person name="Lai Q."/>
            <person name="Li G."/>
            <person name="Dong C."/>
            <person name="Wang J."/>
            <person name="Liao Y."/>
            <person name="Shao Z."/>
        </authorList>
    </citation>
    <scope>NUCLEOTIDE SEQUENCE [LARGE SCALE GENOMIC DNA]</scope>
    <source>
        <strain evidence="2 3">VP2</strain>
    </source>
</reference>
<feature type="transmembrane region" description="Helical" evidence="1">
    <location>
        <begin position="401"/>
        <end position="422"/>
    </location>
</feature>
<dbReference type="InterPro" id="IPR005625">
    <property type="entry name" value="PepSY-ass_TM"/>
</dbReference>
<feature type="transmembrane region" description="Helical" evidence="1">
    <location>
        <begin position="138"/>
        <end position="161"/>
    </location>
</feature>
<comment type="caution">
    <text evidence="2">The sequence shown here is derived from an EMBL/GenBank/DDBJ whole genome shotgun (WGS) entry which is preliminary data.</text>
</comment>
<evidence type="ECO:0000313" key="3">
    <source>
        <dbReference type="Proteomes" id="UP000024816"/>
    </source>
</evidence>